<dbReference type="SUPFAM" id="SSF52949">
    <property type="entry name" value="Macro domain-like"/>
    <property type="match status" value="1"/>
</dbReference>
<evidence type="ECO:0000313" key="3">
    <source>
        <dbReference type="Proteomes" id="UP000759537"/>
    </source>
</evidence>
<dbReference type="InterPro" id="IPR002589">
    <property type="entry name" value="Macro_dom"/>
</dbReference>
<dbReference type="PANTHER" id="PTHR11106:SF27">
    <property type="entry name" value="MACRO DOMAIN-CONTAINING PROTEIN"/>
    <property type="match status" value="1"/>
</dbReference>
<dbReference type="Proteomes" id="UP000759537">
    <property type="component" value="Unassembled WGS sequence"/>
</dbReference>
<gene>
    <name evidence="2" type="ORF">DFH94DRAFT_711202</name>
</gene>
<dbReference type="NCBIfam" id="NF001664">
    <property type="entry name" value="PRK00431.1-6"/>
    <property type="match status" value="1"/>
</dbReference>
<dbReference type="PANTHER" id="PTHR11106">
    <property type="entry name" value="GANGLIOSIDE INDUCED DIFFERENTIATION ASSOCIATED PROTEIN 2-RELATED"/>
    <property type="match status" value="1"/>
</dbReference>
<sequence>MAKVVSLQQIPTLRELYRRSAIAADPGTDGERRFPFSSTLLDRVSVYRGDITHVQVDAIVNAANTGLLGGGGVDGAIHKAAGPKLLKECRTLSGCPTGEARVTAGYNLPAKHVIHAVGPVYHPRSTRAPLQLAGCYRISLQLAAEHGLKHIAFPSISTGIYGYPIESATHVAFGEVRKFLDTEQAKEFERVIFVVFSAEDEAAYLRLIPQYFPWNDAQAPLSPKSAI</sequence>
<dbReference type="PROSITE" id="PS51154">
    <property type="entry name" value="MACRO"/>
    <property type="match status" value="1"/>
</dbReference>
<dbReference type="InterPro" id="IPR043472">
    <property type="entry name" value="Macro_dom-like"/>
</dbReference>
<organism evidence="2 3">
    <name type="scientific">Russula ochroleuca</name>
    <dbReference type="NCBI Taxonomy" id="152965"/>
    <lineage>
        <taxon>Eukaryota</taxon>
        <taxon>Fungi</taxon>
        <taxon>Dikarya</taxon>
        <taxon>Basidiomycota</taxon>
        <taxon>Agaricomycotina</taxon>
        <taxon>Agaricomycetes</taxon>
        <taxon>Russulales</taxon>
        <taxon>Russulaceae</taxon>
        <taxon>Russula</taxon>
    </lineage>
</organism>
<reference evidence="2" key="1">
    <citation type="submission" date="2019-10" db="EMBL/GenBank/DDBJ databases">
        <authorList>
            <consortium name="DOE Joint Genome Institute"/>
            <person name="Kuo A."/>
            <person name="Miyauchi S."/>
            <person name="Kiss E."/>
            <person name="Drula E."/>
            <person name="Kohler A."/>
            <person name="Sanchez-Garcia M."/>
            <person name="Andreopoulos B."/>
            <person name="Barry K.W."/>
            <person name="Bonito G."/>
            <person name="Buee M."/>
            <person name="Carver A."/>
            <person name="Chen C."/>
            <person name="Cichocki N."/>
            <person name="Clum A."/>
            <person name="Culley D."/>
            <person name="Crous P.W."/>
            <person name="Fauchery L."/>
            <person name="Girlanda M."/>
            <person name="Hayes R."/>
            <person name="Keri Z."/>
            <person name="LaButti K."/>
            <person name="Lipzen A."/>
            <person name="Lombard V."/>
            <person name="Magnuson J."/>
            <person name="Maillard F."/>
            <person name="Morin E."/>
            <person name="Murat C."/>
            <person name="Nolan M."/>
            <person name="Ohm R."/>
            <person name="Pangilinan J."/>
            <person name="Pereira M."/>
            <person name="Perotto S."/>
            <person name="Peter M."/>
            <person name="Riley R."/>
            <person name="Sitrit Y."/>
            <person name="Stielow B."/>
            <person name="Szollosi G."/>
            <person name="Zifcakova L."/>
            <person name="Stursova M."/>
            <person name="Spatafora J.W."/>
            <person name="Tedersoo L."/>
            <person name="Vaario L.-M."/>
            <person name="Yamada A."/>
            <person name="Yan M."/>
            <person name="Wang P."/>
            <person name="Xu J."/>
            <person name="Bruns T."/>
            <person name="Baldrian P."/>
            <person name="Vilgalys R."/>
            <person name="Henrissat B."/>
            <person name="Grigoriev I.V."/>
            <person name="Hibbett D."/>
            <person name="Nagy L.G."/>
            <person name="Martin F.M."/>
        </authorList>
    </citation>
    <scope>NUCLEOTIDE SEQUENCE</scope>
    <source>
        <strain evidence="2">Prilba</strain>
    </source>
</reference>
<keyword evidence="3" id="KW-1185">Reference proteome</keyword>
<feature type="domain" description="Macro" evidence="1">
    <location>
        <begin position="31"/>
        <end position="212"/>
    </location>
</feature>
<evidence type="ECO:0000259" key="1">
    <source>
        <dbReference type="PROSITE" id="PS51154"/>
    </source>
</evidence>
<proteinExistence type="predicted"/>
<dbReference type="OrthoDB" id="6077599at2759"/>
<dbReference type="CDD" id="cd02908">
    <property type="entry name" value="Macro_OAADPr_deacetylase"/>
    <property type="match status" value="1"/>
</dbReference>
<protein>
    <submittedName>
        <fullName evidence="2">A1pp-domain-containing protein</fullName>
    </submittedName>
</protein>
<name>A0A9P5N4Q5_9AGAM</name>
<comment type="caution">
    <text evidence="2">The sequence shown here is derived from an EMBL/GenBank/DDBJ whole genome shotgun (WGS) entry which is preliminary data.</text>
</comment>
<reference evidence="2" key="2">
    <citation type="journal article" date="2020" name="Nat. Commun.">
        <title>Large-scale genome sequencing of mycorrhizal fungi provides insights into the early evolution of symbiotic traits.</title>
        <authorList>
            <person name="Miyauchi S."/>
            <person name="Kiss E."/>
            <person name="Kuo A."/>
            <person name="Drula E."/>
            <person name="Kohler A."/>
            <person name="Sanchez-Garcia M."/>
            <person name="Morin E."/>
            <person name="Andreopoulos B."/>
            <person name="Barry K.W."/>
            <person name="Bonito G."/>
            <person name="Buee M."/>
            <person name="Carver A."/>
            <person name="Chen C."/>
            <person name="Cichocki N."/>
            <person name="Clum A."/>
            <person name="Culley D."/>
            <person name="Crous P.W."/>
            <person name="Fauchery L."/>
            <person name="Girlanda M."/>
            <person name="Hayes R.D."/>
            <person name="Keri Z."/>
            <person name="LaButti K."/>
            <person name="Lipzen A."/>
            <person name="Lombard V."/>
            <person name="Magnuson J."/>
            <person name="Maillard F."/>
            <person name="Murat C."/>
            <person name="Nolan M."/>
            <person name="Ohm R.A."/>
            <person name="Pangilinan J."/>
            <person name="Pereira M.F."/>
            <person name="Perotto S."/>
            <person name="Peter M."/>
            <person name="Pfister S."/>
            <person name="Riley R."/>
            <person name="Sitrit Y."/>
            <person name="Stielow J.B."/>
            <person name="Szollosi G."/>
            <person name="Zifcakova L."/>
            <person name="Stursova M."/>
            <person name="Spatafora J.W."/>
            <person name="Tedersoo L."/>
            <person name="Vaario L.M."/>
            <person name="Yamada A."/>
            <person name="Yan M."/>
            <person name="Wang P."/>
            <person name="Xu J."/>
            <person name="Bruns T."/>
            <person name="Baldrian P."/>
            <person name="Vilgalys R."/>
            <person name="Dunand C."/>
            <person name="Henrissat B."/>
            <person name="Grigoriev I.V."/>
            <person name="Hibbett D."/>
            <person name="Nagy L.G."/>
            <person name="Martin F.M."/>
        </authorList>
    </citation>
    <scope>NUCLEOTIDE SEQUENCE</scope>
    <source>
        <strain evidence="2">Prilba</strain>
    </source>
</reference>
<dbReference type="Gene3D" id="3.40.220.10">
    <property type="entry name" value="Leucine Aminopeptidase, subunit E, domain 1"/>
    <property type="match status" value="1"/>
</dbReference>
<dbReference type="EMBL" id="WHVB01000002">
    <property type="protein sequence ID" value="KAF8486176.1"/>
    <property type="molecule type" value="Genomic_DNA"/>
</dbReference>
<accession>A0A9P5N4Q5</accession>
<dbReference type="SMART" id="SM00506">
    <property type="entry name" value="A1pp"/>
    <property type="match status" value="1"/>
</dbReference>
<dbReference type="Pfam" id="PF01661">
    <property type="entry name" value="Macro"/>
    <property type="match status" value="1"/>
</dbReference>
<dbReference type="AlphaFoldDB" id="A0A9P5N4Q5"/>
<evidence type="ECO:0000313" key="2">
    <source>
        <dbReference type="EMBL" id="KAF8486176.1"/>
    </source>
</evidence>